<name>A0ACC0YJ76_9ROSI</name>
<evidence type="ECO:0000313" key="2">
    <source>
        <dbReference type="Proteomes" id="UP001163603"/>
    </source>
</evidence>
<reference evidence="2" key="1">
    <citation type="journal article" date="2023" name="G3 (Bethesda)">
        <title>Genome assembly and association tests identify interacting loci associated with vigor, precocity, and sex in interspecific pistachio rootstocks.</title>
        <authorList>
            <person name="Palmer W."/>
            <person name="Jacygrad E."/>
            <person name="Sagayaradj S."/>
            <person name="Cavanaugh K."/>
            <person name="Han R."/>
            <person name="Bertier L."/>
            <person name="Beede B."/>
            <person name="Kafkas S."/>
            <person name="Golino D."/>
            <person name="Preece J."/>
            <person name="Michelmore R."/>
        </authorList>
    </citation>
    <scope>NUCLEOTIDE SEQUENCE [LARGE SCALE GENOMIC DNA]</scope>
</reference>
<protein>
    <submittedName>
        <fullName evidence="1">Uncharacterized protein</fullName>
    </submittedName>
</protein>
<proteinExistence type="predicted"/>
<keyword evidence="2" id="KW-1185">Reference proteome</keyword>
<sequence>MDSNRTIVWFRRDLRIEDNPALAAAARDGSVFPLYIWCPKEEGQFYSGRVSRWWLKQSLSHLGQSLKSLGAELVLIKTQSTLAALLECINVVKATKVVFNHLYDPVSLVRDHSIKEKLLELGISVQSYNGDLLYEPWEIYDERGNAFTTFDAYWDKCLHMQTEPVSVLPPWRLVPAAGTVEKCSVEELGLENESEKSSNALLGRGWSPGWSNADKVLTEFVDQHLLHYSKNRHKVGGNATSLLSPYLHFGELSVRKVFHCVRMKQILWTKEANLEGKDSVVLFLRAMGLREYSRYLCFNFPFTHERSLLSSLKYFPWHADLGNFKAWRQGRTGYPLVDAGMRELWATGWIHNRIRVIVSSFAVKFLLLPWRWGMKYFWDTLLDADLESDILGWQYISGSLPDGHELERLDNPEIQGSKFDPEGEYVRHWLPELARMPTEWIHHPWDAPVTVLKAAGIELGLNYPKPMIDLDLARERLTQAIFKMWEMEAAARATNSSETNEVVIDNSDCIQTSAIQRVATREKTPCPTISSNDQRVPSFQIGKNSPPCRKRPKDVEEERPYQNEMPDHNKKAGNARADEDLCSTAESSAAKKQSTSNISFSVPQSCSSSEVKPSQEYESFELKRPWLAQIDMEQSSGKEGK</sequence>
<accession>A0ACC0YJ76</accession>
<organism evidence="1 2">
    <name type="scientific">Pistacia integerrima</name>
    <dbReference type="NCBI Taxonomy" id="434235"/>
    <lineage>
        <taxon>Eukaryota</taxon>
        <taxon>Viridiplantae</taxon>
        <taxon>Streptophyta</taxon>
        <taxon>Embryophyta</taxon>
        <taxon>Tracheophyta</taxon>
        <taxon>Spermatophyta</taxon>
        <taxon>Magnoliopsida</taxon>
        <taxon>eudicotyledons</taxon>
        <taxon>Gunneridae</taxon>
        <taxon>Pentapetalae</taxon>
        <taxon>rosids</taxon>
        <taxon>malvids</taxon>
        <taxon>Sapindales</taxon>
        <taxon>Anacardiaceae</taxon>
        <taxon>Pistacia</taxon>
    </lineage>
</organism>
<evidence type="ECO:0000313" key="1">
    <source>
        <dbReference type="EMBL" id="KAJ0036009.1"/>
    </source>
</evidence>
<dbReference type="EMBL" id="CM047742">
    <property type="protein sequence ID" value="KAJ0036009.1"/>
    <property type="molecule type" value="Genomic_DNA"/>
</dbReference>
<dbReference type="Proteomes" id="UP001163603">
    <property type="component" value="Chromosome 7"/>
</dbReference>
<comment type="caution">
    <text evidence="1">The sequence shown here is derived from an EMBL/GenBank/DDBJ whole genome shotgun (WGS) entry which is preliminary data.</text>
</comment>
<gene>
    <name evidence="1" type="ORF">Pint_24593</name>
</gene>